<accession>A0ACC1SIS2</accession>
<organism evidence="1 2">
    <name type="scientific">Fusarium decemcellulare</name>
    <dbReference type="NCBI Taxonomy" id="57161"/>
    <lineage>
        <taxon>Eukaryota</taxon>
        <taxon>Fungi</taxon>
        <taxon>Dikarya</taxon>
        <taxon>Ascomycota</taxon>
        <taxon>Pezizomycotina</taxon>
        <taxon>Sordariomycetes</taxon>
        <taxon>Hypocreomycetidae</taxon>
        <taxon>Hypocreales</taxon>
        <taxon>Nectriaceae</taxon>
        <taxon>Fusarium</taxon>
        <taxon>Fusarium decemcellulare species complex</taxon>
    </lineage>
</organism>
<evidence type="ECO:0000313" key="2">
    <source>
        <dbReference type="Proteomes" id="UP001148629"/>
    </source>
</evidence>
<protein>
    <submittedName>
        <fullName evidence="1">Uncharacterized protein</fullName>
    </submittedName>
</protein>
<comment type="caution">
    <text evidence="1">The sequence shown here is derived from an EMBL/GenBank/DDBJ whole genome shotgun (WGS) entry which is preliminary data.</text>
</comment>
<dbReference type="Proteomes" id="UP001148629">
    <property type="component" value="Unassembled WGS sequence"/>
</dbReference>
<reference evidence="1" key="1">
    <citation type="submission" date="2022-08" db="EMBL/GenBank/DDBJ databases">
        <title>Genome Sequence of Fusarium decemcellulare.</title>
        <authorList>
            <person name="Buettner E."/>
        </authorList>
    </citation>
    <scope>NUCLEOTIDE SEQUENCE</scope>
    <source>
        <strain evidence="1">Babe19</strain>
    </source>
</reference>
<evidence type="ECO:0000313" key="1">
    <source>
        <dbReference type="EMBL" id="KAJ3540502.1"/>
    </source>
</evidence>
<dbReference type="EMBL" id="JANRMS010000405">
    <property type="protein sequence ID" value="KAJ3540502.1"/>
    <property type="molecule type" value="Genomic_DNA"/>
</dbReference>
<name>A0ACC1SIS2_9HYPO</name>
<proteinExistence type="predicted"/>
<sequence>MASSSGFGAVKVSRWTVPDMPRLPPPEPKPSASSDYESAEPCHESDGPSDSDSDEAAPSSPVPKPKGFRSGRDAKESDVFIAVMGVTGSGKSSFISACSGRPVKIGHELESCTSTVDVYPCNFLPGRTVYLIDTPGFDDTEKTDTDVLREIAAWLADSYKNKILLHGIIYLHRITDVRMQGSAKSNLTLFQKLCGDDAFERVILATTMWDAVDMDVAFRREEELMEKDDFWGWMVKKGSAVHRHRYDKGQEASSAERIVNQLVKHTTPVAISLQKQLVDDRLTLDQTSAGQELQSELLKERKMWDKKLKQVEENMKTAMDAETKRIMNEERDKYTKMIEKANQKTADLSITFENLIAQRDERISRMEGELRRHRTEIQQQREREQDRAARDTNSFKRAAGGRGSNAKPKHNETFPPVSVSMVGSTYSLTSLKCSRRKMAALPQTPSHGVKISAIIIGDKGSFVARHSNGNWVRSKYFERYYPHLDGKFKLVGDGKLATCALGADEQYYARWLDDTWSCYAHDDTVTAIEAVAKRCKKKEGYKIKSVALGYGNTYLISYGSAKKWRHKAELKTYYPQLRQVLDEQKPLNVLAVTLNPRNKGEYVLAYSHADGRYGISWYCLDPEVDKGIREWSEKTLGKEMST</sequence>
<keyword evidence="2" id="KW-1185">Reference proteome</keyword>
<gene>
    <name evidence="1" type="ORF">NM208_g5039</name>
</gene>